<organism evidence="1">
    <name type="scientific">Rhizophora mucronata</name>
    <name type="common">Asiatic mangrove</name>
    <dbReference type="NCBI Taxonomy" id="61149"/>
    <lineage>
        <taxon>Eukaryota</taxon>
        <taxon>Viridiplantae</taxon>
        <taxon>Streptophyta</taxon>
        <taxon>Embryophyta</taxon>
        <taxon>Tracheophyta</taxon>
        <taxon>Spermatophyta</taxon>
        <taxon>Magnoliopsida</taxon>
        <taxon>eudicotyledons</taxon>
        <taxon>Gunneridae</taxon>
        <taxon>Pentapetalae</taxon>
        <taxon>rosids</taxon>
        <taxon>fabids</taxon>
        <taxon>Malpighiales</taxon>
        <taxon>Rhizophoraceae</taxon>
        <taxon>Rhizophora</taxon>
    </lineage>
</organism>
<accession>A0A2P2NSA0</accession>
<protein>
    <submittedName>
        <fullName evidence="1">Uncharacterized protein</fullName>
    </submittedName>
</protein>
<evidence type="ECO:0000313" key="1">
    <source>
        <dbReference type="EMBL" id="MBX45314.1"/>
    </source>
</evidence>
<reference evidence="1" key="1">
    <citation type="submission" date="2018-02" db="EMBL/GenBank/DDBJ databases">
        <title>Rhizophora mucronata_Transcriptome.</title>
        <authorList>
            <person name="Meera S.P."/>
            <person name="Sreeshan A."/>
            <person name="Augustine A."/>
        </authorList>
    </citation>
    <scope>NUCLEOTIDE SEQUENCE</scope>
    <source>
        <tissue evidence="1">Leaf</tissue>
    </source>
</reference>
<proteinExistence type="predicted"/>
<dbReference type="AlphaFoldDB" id="A0A2P2NSA0"/>
<name>A0A2P2NSA0_RHIMU</name>
<sequence>MDCIFNSRMVPQKFSLIQKY</sequence>
<dbReference type="EMBL" id="GGEC01064830">
    <property type="protein sequence ID" value="MBX45314.1"/>
    <property type="molecule type" value="Transcribed_RNA"/>
</dbReference>